<dbReference type="PROSITE" id="PS50949">
    <property type="entry name" value="HTH_GNTR"/>
    <property type="match status" value="1"/>
</dbReference>
<dbReference type="Proteomes" id="UP000576225">
    <property type="component" value="Unassembled WGS sequence"/>
</dbReference>
<dbReference type="InterPro" id="IPR036388">
    <property type="entry name" value="WH-like_DNA-bd_sf"/>
</dbReference>
<sequence length="394" mass="43799">MNEKRYIPEIKLDRGGTEPLHLQLSRQITENIFRSRPRPGRSFVSERQLAELLMLNRGTVHRAYEQLIGNGILHQPSGRRTIYIAPEALVKVSPPFPSIGIILPRQFSAFVSGDSPTPLKYLSGIFDRAAELGYAPLPLLLPPPDTPDDEIRNWLKNVLPRLTALIHLGDRGFAVDRPLELVLTENFLPQVFISGYAKDPNIASVFCDLGSAFTALAGYLKENGHHRIGVIGEIFGPNPYFEYTYASRTHRAVAALRDNGMELRDEWIITTALWESPLEPLRKLVRHCGGNLPGVFFCSNDFTADRTINALQELGFRVPEDFSVVGADDTGIAEKAAVPLTTLKVPMYAIGRASVDLVLERFHDGPRESTRLCPIPATLVLRSSVAPLLNNHIL</sequence>
<keyword evidence="1" id="KW-0678">Repressor</keyword>
<dbReference type="CDD" id="cd06267">
    <property type="entry name" value="PBP1_LacI_sugar_binding-like"/>
    <property type="match status" value="1"/>
</dbReference>
<keyword evidence="2" id="KW-0805">Transcription regulation</keyword>
<dbReference type="PANTHER" id="PTHR30146">
    <property type="entry name" value="LACI-RELATED TRANSCRIPTIONAL REPRESSOR"/>
    <property type="match status" value="1"/>
</dbReference>
<feature type="domain" description="HTH gntR-type" evidence="5">
    <location>
        <begin position="18"/>
        <end position="87"/>
    </location>
</feature>
<name>A0A848AXR9_9BACT</name>
<protein>
    <submittedName>
        <fullName evidence="6">Substrate-binding domain-containing protein</fullName>
    </submittedName>
</protein>
<dbReference type="AlphaFoldDB" id="A0A848AXR9"/>
<keyword evidence="3" id="KW-0238">DNA-binding</keyword>
<dbReference type="RefSeq" id="WP_168961684.1">
    <property type="nucleotide sequence ID" value="NZ_JABAEW010000005.1"/>
</dbReference>
<dbReference type="Pfam" id="PF13377">
    <property type="entry name" value="Peripla_BP_3"/>
    <property type="match status" value="1"/>
</dbReference>
<reference evidence="6 7" key="1">
    <citation type="submission" date="2020-04" db="EMBL/GenBank/DDBJ databases">
        <authorList>
            <person name="Hitch T.C.A."/>
            <person name="Wylensek D."/>
            <person name="Clavel T."/>
        </authorList>
    </citation>
    <scope>NUCLEOTIDE SEQUENCE [LARGE SCALE GENOMIC DNA]</scope>
    <source>
        <strain evidence="6 7">COR2-253-APC-1A</strain>
    </source>
</reference>
<gene>
    <name evidence="6" type="ORF">HF882_03955</name>
</gene>
<accession>A0A848AXR9</accession>
<evidence type="ECO:0000313" key="7">
    <source>
        <dbReference type="Proteomes" id="UP000576225"/>
    </source>
</evidence>
<comment type="caution">
    <text evidence="6">The sequence shown here is derived from an EMBL/GenBank/DDBJ whole genome shotgun (WGS) entry which is preliminary data.</text>
</comment>
<dbReference type="GO" id="GO:0000976">
    <property type="term" value="F:transcription cis-regulatory region binding"/>
    <property type="evidence" value="ECO:0007669"/>
    <property type="project" value="TreeGrafter"/>
</dbReference>
<dbReference type="Gene3D" id="3.40.50.2300">
    <property type="match status" value="2"/>
</dbReference>
<evidence type="ECO:0000256" key="1">
    <source>
        <dbReference type="ARBA" id="ARBA00022491"/>
    </source>
</evidence>
<evidence type="ECO:0000256" key="2">
    <source>
        <dbReference type="ARBA" id="ARBA00023015"/>
    </source>
</evidence>
<dbReference type="GO" id="GO:0003700">
    <property type="term" value="F:DNA-binding transcription factor activity"/>
    <property type="evidence" value="ECO:0007669"/>
    <property type="project" value="InterPro"/>
</dbReference>
<dbReference type="InterPro" id="IPR046335">
    <property type="entry name" value="LacI/GalR-like_sensor"/>
</dbReference>
<evidence type="ECO:0000256" key="3">
    <source>
        <dbReference type="ARBA" id="ARBA00023125"/>
    </source>
</evidence>
<dbReference type="SUPFAM" id="SSF46785">
    <property type="entry name" value="Winged helix' DNA-binding domain"/>
    <property type="match status" value="1"/>
</dbReference>
<organism evidence="6 7">
    <name type="scientific">Victivallis vadensis</name>
    <dbReference type="NCBI Taxonomy" id="172901"/>
    <lineage>
        <taxon>Bacteria</taxon>
        <taxon>Pseudomonadati</taxon>
        <taxon>Lentisphaerota</taxon>
        <taxon>Lentisphaeria</taxon>
        <taxon>Victivallales</taxon>
        <taxon>Victivallaceae</taxon>
        <taxon>Victivallis</taxon>
    </lineage>
</organism>
<evidence type="ECO:0000259" key="5">
    <source>
        <dbReference type="PROSITE" id="PS50949"/>
    </source>
</evidence>
<evidence type="ECO:0000256" key="4">
    <source>
        <dbReference type="ARBA" id="ARBA00023163"/>
    </source>
</evidence>
<dbReference type="InterPro" id="IPR036390">
    <property type="entry name" value="WH_DNA-bd_sf"/>
</dbReference>
<dbReference type="InterPro" id="IPR000524">
    <property type="entry name" value="Tscrpt_reg_HTH_GntR"/>
</dbReference>
<evidence type="ECO:0000313" key="6">
    <source>
        <dbReference type="EMBL" id="NMD85732.1"/>
    </source>
</evidence>
<dbReference type="EMBL" id="JABAEW010000005">
    <property type="protein sequence ID" value="NMD85732.1"/>
    <property type="molecule type" value="Genomic_DNA"/>
</dbReference>
<dbReference type="SUPFAM" id="SSF53822">
    <property type="entry name" value="Periplasmic binding protein-like I"/>
    <property type="match status" value="1"/>
</dbReference>
<dbReference type="Gene3D" id="1.10.10.10">
    <property type="entry name" value="Winged helix-like DNA-binding domain superfamily/Winged helix DNA-binding domain"/>
    <property type="match status" value="1"/>
</dbReference>
<proteinExistence type="predicted"/>
<dbReference type="PANTHER" id="PTHR30146:SF148">
    <property type="entry name" value="HTH-TYPE TRANSCRIPTIONAL REPRESSOR PURR-RELATED"/>
    <property type="match status" value="1"/>
</dbReference>
<keyword evidence="4" id="KW-0804">Transcription</keyword>
<dbReference type="InterPro" id="IPR028082">
    <property type="entry name" value="Peripla_BP_I"/>
</dbReference>